<evidence type="ECO:0000313" key="2">
    <source>
        <dbReference type="EMBL" id="MBB4119012.1"/>
    </source>
</evidence>
<accession>A0A840EI62</accession>
<dbReference type="PROSITE" id="PS51352">
    <property type="entry name" value="THIOREDOXIN_2"/>
    <property type="match status" value="1"/>
</dbReference>
<gene>
    <name evidence="2" type="ORF">GGR32_001303</name>
</gene>
<keyword evidence="3" id="KW-1185">Reference proteome</keyword>
<feature type="domain" description="Thioredoxin" evidence="1">
    <location>
        <begin position="24"/>
        <end position="148"/>
    </location>
</feature>
<proteinExistence type="predicted"/>
<keyword evidence="2" id="KW-0413">Isomerase</keyword>
<protein>
    <submittedName>
        <fullName evidence="2">Thiol-disulfide isomerase/thioredoxin</fullName>
    </submittedName>
</protein>
<dbReference type="GO" id="GO:0016853">
    <property type="term" value="F:isomerase activity"/>
    <property type="evidence" value="ECO:0007669"/>
    <property type="project" value="UniProtKB-KW"/>
</dbReference>
<evidence type="ECO:0000313" key="3">
    <source>
        <dbReference type="Proteomes" id="UP000553034"/>
    </source>
</evidence>
<dbReference type="Proteomes" id="UP000553034">
    <property type="component" value="Unassembled WGS sequence"/>
</dbReference>
<dbReference type="EMBL" id="JACIFO010000004">
    <property type="protein sequence ID" value="MBB4119012.1"/>
    <property type="molecule type" value="Genomic_DNA"/>
</dbReference>
<organism evidence="2 3">
    <name type="scientific">Mesonia hippocampi</name>
    <dbReference type="NCBI Taxonomy" id="1628250"/>
    <lineage>
        <taxon>Bacteria</taxon>
        <taxon>Pseudomonadati</taxon>
        <taxon>Bacteroidota</taxon>
        <taxon>Flavobacteriia</taxon>
        <taxon>Flavobacteriales</taxon>
        <taxon>Flavobacteriaceae</taxon>
        <taxon>Mesonia</taxon>
    </lineage>
</organism>
<name>A0A840EI62_9FLAO</name>
<reference evidence="2 3" key="1">
    <citation type="submission" date="2020-08" db="EMBL/GenBank/DDBJ databases">
        <title>Genomic Encyclopedia of Type Strains, Phase IV (KMG-IV): sequencing the most valuable type-strain genomes for metagenomic binning, comparative biology and taxonomic classification.</title>
        <authorList>
            <person name="Goeker M."/>
        </authorList>
    </citation>
    <scope>NUCLEOTIDE SEQUENCE [LARGE SCALE GENOMIC DNA]</scope>
    <source>
        <strain evidence="2 3">DSM 29568</strain>
    </source>
</reference>
<dbReference type="InterPro" id="IPR013766">
    <property type="entry name" value="Thioredoxin_domain"/>
</dbReference>
<dbReference type="Gene3D" id="3.40.30.10">
    <property type="entry name" value="Glutaredoxin"/>
    <property type="match status" value="1"/>
</dbReference>
<sequence>MENKNTVPEDYTGIITYQNFINSYTETWFSPTYKAYTIDKNTLEQLTKRLDNYTIEMYIGTWCPDCQNEIPKLYKLLHLAGYNMQGLKTIALDKNKESKQGYEKNKNINFVPTIIFLDKNKEEINRIVETPKENLEKDILKIISGEKYTPNNKL</sequence>
<dbReference type="Pfam" id="PF14595">
    <property type="entry name" value="Thioredoxin_9"/>
    <property type="match status" value="1"/>
</dbReference>
<comment type="caution">
    <text evidence="2">The sequence shown here is derived from an EMBL/GenBank/DDBJ whole genome shotgun (WGS) entry which is preliminary data.</text>
</comment>
<dbReference type="RefSeq" id="WP_183477364.1">
    <property type="nucleotide sequence ID" value="NZ_JACIFO010000004.1"/>
</dbReference>
<evidence type="ECO:0000259" key="1">
    <source>
        <dbReference type="PROSITE" id="PS51352"/>
    </source>
</evidence>
<dbReference type="InterPro" id="IPR036249">
    <property type="entry name" value="Thioredoxin-like_sf"/>
</dbReference>
<dbReference type="SUPFAM" id="SSF52833">
    <property type="entry name" value="Thioredoxin-like"/>
    <property type="match status" value="1"/>
</dbReference>
<dbReference type="AlphaFoldDB" id="A0A840EI62"/>